<dbReference type="Proteomes" id="UP000262825">
    <property type="component" value="Unassembled WGS sequence"/>
</dbReference>
<name>A0A376BAL1_9ASCO</name>
<accession>A0A376BAL1</accession>
<dbReference type="OrthoDB" id="2126698at2759"/>
<feature type="transmembrane region" description="Helical" evidence="7">
    <location>
        <begin position="592"/>
        <end position="610"/>
    </location>
</feature>
<dbReference type="Pfam" id="PF01554">
    <property type="entry name" value="MatE"/>
    <property type="match status" value="2"/>
</dbReference>
<evidence type="ECO:0000256" key="3">
    <source>
        <dbReference type="ARBA" id="ARBA00022692"/>
    </source>
</evidence>
<evidence type="ECO:0000256" key="1">
    <source>
        <dbReference type="ARBA" id="ARBA00004141"/>
    </source>
</evidence>
<evidence type="ECO:0000256" key="7">
    <source>
        <dbReference type="SAM" id="Phobius"/>
    </source>
</evidence>
<dbReference type="GO" id="GO:0042910">
    <property type="term" value="F:xenobiotic transmembrane transporter activity"/>
    <property type="evidence" value="ECO:0007669"/>
    <property type="project" value="InterPro"/>
</dbReference>
<dbReference type="NCBIfam" id="TIGR00797">
    <property type="entry name" value="matE"/>
    <property type="match status" value="1"/>
</dbReference>
<evidence type="ECO:0000256" key="5">
    <source>
        <dbReference type="ARBA" id="ARBA00023136"/>
    </source>
</evidence>
<dbReference type="InterPro" id="IPR045069">
    <property type="entry name" value="MATE_euk"/>
</dbReference>
<evidence type="ECO:0000313" key="8">
    <source>
        <dbReference type="EMBL" id="SSD61584.1"/>
    </source>
</evidence>
<evidence type="ECO:0000256" key="4">
    <source>
        <dbReference type="ARBA" id="ARBA00022989"/>
    </source>
</evidence>
<feature type="transmembrane region" description="Helical" evidence="7">
    <location>
        <begin position="359"/>
        <end position="383"/>
    </location>
</feature>
<feature type="compositionally biased region" description="Low complexity" evidence="6">
    <location>
        <begin position="109"/>
        <end position="121"/>
    </location>
</feature>
<dbReference type="VEuPathDB" id="FungiDB:SCODWIG_03345"/>
<comment type="similarity">
    <text evidence="2">Belongs to the multi antimicrobial extrusion (MATE) (TC 2.A.66.1) family.</text>
</comment>
<feature type="transmembrane region" description="Helical" evidence="7">
    <location>
        <begin position="552"/>
        <end position="571"/>
    </location>
</feature>
<reference evidence="9" key="1">
    <citation type="submission" date="2018-06" db="EMBL/GenBank/DDBJ databases">
        <authorList>
            <person name="Guldener U."/>
        </authorList>
    </citation>
    <scope>NUCLEOTIDE SEQUENCE [LARGE SCALE GENOMIC DNA]</scope>
    <source>
        <strain evidence="9">UTAD17</strain>
    </source>
</reference>
<keyword evidence="3 7" id="KW-0812">Transmembrane</keyword>
<dbReference type="GO" id="GO:0016020">
    <property type="term" value="C:membrane"/>
    <property type="evidence" value="ECO:0007669"/>
    <property type="project" value="UniProtKB-SubCell"/>
</dbReference>
<comment type="subcellular location">
    <subcellularLocation>
        <location evidence="1">Membrane</location>
        <topology evidence="1">Multi-pass membrane protein</topology>
    </subcellularLocation>
</comment>
<dbReference type="GO" id="GO:1990961">
    <property type="term" value="P:xenobiotic detoxification by transmembrane export across the plasma membrane"/>
    <property type="evidence" value="ECO:0007669"/>
    <property type="project" value="InterPro"/>
</dbReference>
<dbReference type="GO" id="GO:0015297">
    <property type="term" value="F:antiporter activity"/>
    <property type="evidence" value="ECO:0007669"/>
    <property type="project" value="InterPro"/>
</dbReference>
<gene>
    <name evidence="8" type="ORF">SCODWIG_03345</name>
</gene>
<feature type="transmembrane region" description="Helical" evidence="7">
    <location>
        <begin position="622"/>
        <end position="641"/>
    </location>
</feature>
<dbReference type="CDD" id="cd13132">
    <property type="entry name" value="MATE_eukaryotic"/>
    <property type="match status" value="1"/>
</dbReference>
<evidence type="ECO:0000256" key="6">
    <source>
        <dbReference type="SAM" id="MobiDB-lite"/>
    </source>
</evidence>
<organism evidence="8 9">
    <name type="scientific">Saccharomycodes ludwigii</name>
    <dbReference type="NCBI Taxonomy" id="36035"/>
    <lineage>
        <taxon>Eukaryota</taxon>
        <taxon>Fungi</taxon>
        <taxon>Dikarya</taxon>
        <taxon>Ascomycota</taxon>
        <taxon>Saccharomycotina</taxon>
        <taxon>Saccharomycetes</taxon>
        <taxon>Saccharomycodales</taxon>
        <taxon>Saccharomycodaceae</taxon>
        <taxon>Saccharomycodes</taxon>
    </lineage>
</organism>
<evidence type="ECO:0000256" key="2">
    <source>
        <dbReference type="ARBA" id="ARBA00010199"/>
    </source>
</evidence>
<keyword evidence="5 7" id="KW-0472">Membrane</keyword>
<keyword evidence="9" id="KW-1185">Reference proteome</keyword>
<dbReference type="EMBL" id="UFAJ01000774">
    <property type="protein sequence ID" value="SSD61584.1"/>
    <property type="molecule type" value="Genomic_DNA"/>
</dbReference>
<keyword evidence="4 7" id="KW-1133">Transmembrane helix</keyword>
<evidence type="ECO:0000313" key="9">
    <source>
        <dbReference type="Proteomes" id="UP000262825"/>
    </source>
</evidence>
<dbReference type="AlphaFoldDB" id="A0A376BAL1"/>
<dbReference type="InterPro" id="IPR002528">
    <property type="entry name" value="MATE_fam"/>
</dbReference>
<feature type="transmembrane region" description="Helical" evidence="7">
    <location>
        <begin position="290"/>
        <end position="310"/>
    </location>
</feature>
<protein>
    <submittedName>
        <fullName evidence="8">Related to Ethionine resistance-conferring protein 1</fullName>
    </submittedName>
</protein>
<feature type="transmembrane region" description="Helical" evidence="7">
    <location>
        <begin position="389"/>
        <end position="415"/>
    </location>
</feature>
<feature type="transmembrane region" description="Helical" evidence="7">
    <location>
        <begin position="330"/>
        <end position="347"/>
    </location>
</feature>
<proteinExistence type="inferred from homology"/>
<dbReference type="PANTHER" id="PTHR11206">
    <property type="entry name" value="MULTIDRUG RESISTANCE PROTEIN"/>
    <property type="match status" value="1"/>
</dbReference>
<sequence length="658" mass="72969">MGRQFKFTTDEGRASVVYSTSTGKGGLYSPNDYVFNSTIDSARNTNIEEQSEEELSQQPAITNTTSIINRNIDELYEEDINNAFDSTAVQPTNYEVLAGVQQQKKSVPSSSSLNSSENSSLCHTSNNTGNMQMYASIQTPGPVPVLKKYTKHDNGSSENSLIEEERTLLIDNDYYANENRQQSEEENITNTWENVLDSGSIISTTYKRECYTLVTNSIPLVFTFVLQNSLFLASVFSVSHLGTKELGGVTLGSMTANITGFAAIQGLCTCLDTLCSQAYGAEKYHLVGIYFQRCCIISLILFLPILFTWFFWSEQLLCLFIPERELCVLAAKYLQIVAFGLPAFILFESGKRFLQCQGIFHASTIILLFCAPLNAIMNYVLVWNKTIGIGYLGAPLSVVINYWLMCIGLITYTIFTKHKVNPMKCWGGLIKFNQVFKNWNKIFNLAIPGIVMVEAEFLGFELLTVFASYLGEAELAAQSIVSTVASLAYQVPFSISISTSTRVANFIGAKLWENCIRTCKISLLLSFAASIVNMTIIAVFRNGIADMFSTDSQVISIVSKTLLILSAMEIFDAFNACTAGCLRGQGQQKIGGIINVAAFYLIGVPLAYFLTFKWKMGVEGLWLGVMAGLMFMSFAQCYAVFNCNWKSIISRAESRNED</sequence>
<feature type="transmembrane region" description="Helical" evidence="7">
    <location>
        <begin position="521"/>
        <end position="540"/>
    </location>
</feature>
<feature type="region of interest" description="Disordered" evidence="6">
    <location>
        <begin position="101"/>
        <end position="128"/>
    </location>
</feature>